<dbReference type="InterPro" id="IPR028082">
    <property type="entry name" value="Peripla_BP_I"/>
</dbReference>
<comment type="caution">
    <text evidence="9">The sequence shown here is derived from an EMBL/GenBank/DDBJ whole genome shotgun (WGS) entry which is preliminary data.</text>
</comment>
<dbReference type="PANTHER" id="PTHR24061">
    <property type="entry name" value="CALCIUM-SENSING RECEPTOR-RELATED"/>
    <property type="match status" value="1"/>
</dbReference>
<feature type="domain" description="GPCR family 3 nine cysteines" evidence="8">
    <location>
        <begin position="103"/>
        <end position="142"/>
    </location>
</feature>
<keyword evidence="3" id="KW-0732">Signal</keyword>
<dbReference type="InterPro" id="IPR000068">
    <property type="entry name" value="GPCR_3_Ca_sens_rcpt-rel"/>
</dbReference>
<dbReference type="InterPro" id="IPR000337">
    <property type="entry name" value="GPCR_3"/>
</dbReference>
<evidence type="ECO:0000256" key="1">
    <source>
        <dbReference type="ARBA" id="ARBA00004141"/>
    </source>
</evidence>
<dbReference type="Proteomes" id="UP000593565">
    <property type="component" value="Unassembled WGS sequence"/>
</dbReference>
<keyword evidence="7" id="KW-0325">Glycoprotein</keyword>
<keyword evidence="4" id="KW-1133">Transmembrane helix</keyword>
<name>A0A7J5ZPS7_AMEME</name>
<proteinExistence type="predicted"/>
<accession>A0A7J5ZPS7</accession>
<evidence type="ECO:0000313" key="10">
    <source>
        <dbReference type="Proteomes" id="UP000593565"/>
    </source>
</evidence>
<dbReference type="Gene3D" id="2.10.50.30">
    <property type="entry name" value="GPCR, family 3, nine cysteines domain"/>
    <property type="match status" value="1"/>
</dbReference>
<sequence length="185" mass="19856">MKCMSLDFRAFQYSQSLIFATEEINNSSSILPGVSLGYKIYDSCGSTTLGVKVAMTLINGNENSASDDICTKPAQVQAIIGETYSSVSMAIAKSVGPFSIPLVPVSICHESCPPGTRKAVQKGKPICCFDCIPCAAGEMSNMTALCMVLYAAPHSIWDYFRPLYFLCSGKNNSGINGLQGYTSRQ</sequence>
<evidence type="ECO:0000256" key="3">
    <source>
        <dbReference type="ARBA" id="ARBA00022729"/>
    </source>
</evidence>
<gene>
    <name evidence="9" type="ORF">AMELA_G00268170</name>
</gene>
<protein>
    <recommendedName>
        <fullName evidence="8">GPCR family 3 nine cysteines domain-containing protein</fullName>
    </recommendedName>
</protein>
<dbReference type="PANTHER" id="PTHR24061:SF528">
    <property type="entry name" value="C-FAMILY ODORANT RECEPTOR OLFCD2-RELATED"/>
    <property type="match status" value="1"/>
</dbReference>
<dbReference type="Gene3D" id="3.40.50.2300">
    <property type="match status" value="1"/>
</dbReference>
<evidence type="ECO:0000259" key="8">
    <source>
        <dbReference type="Pfam" id="PF07562"/>
    </source>
</evidence>
<keyword evidence="5" id="KW-0472">Membrane</keyword>
<dbReference type="AlphaFoldDB" id="A0A7J5ZPS7"/>
<keyword evidence="2" id="KW-0812">Transmembrane</keyword>
<dbReference type="SUPFAM" id="SSF53822">
    <property type="entry name" value="Periplasmic binding protein-like I"/>
    <property type="match status" value="1"/>
</dbReference>
<dbReference type="GO" id="GO:0005886">
    <property type="term" value="C:plasma membrane"/>
    <property type="evidence" value="ECO:0007669"/>
    <property type="project" value="UniProtKB-SubCell"/>
</dbReference>
<evidence type="ECO:0000313" key="9">
    <source>
        <dbReference type="EMBL" id="KAF4071901.1"/>
    </source>
</evidence>
<organism evidence="9 10">
    <name type="scientific">Ameiurus melas</name>
    <name type="common">Black bullhead</name>
    <name type="synonym">Silurus melas</name>
    <dbReference type="NCBI Taxonomy" id="219545"/>
    <lineage>
        <taxon>Eukaryota</taxon>
        <taxon>Metazoa</taxon>
        <taxon>Chordata</taxon>
        <taxon>Craniata</taxon>
        <taxon>Vertebrata</taxon>
        <taxon>Euteleostomi</taxon>
        <taxon>Actinopterygii</taxon>
        <taxon>Neopterygii</taxon>
        <taxon>Teleostei</taxon>
        <taxon>Ostariophysi</taxon>
        <taxon>Siluriformes</taxon>
        <taxon>Ictaluridae</taxon>
        <taxon>Ameiurus</taxon>
    </lineage>
</organism>
<dbReference type="InterPro" id="IPR038550">
    <property type="entry name" value="GPCR_3_9-Cys_sf"/>
</dbReference>
<dbReference type="GO" id="GO:0004930">
    <property type="term" value="F:G protein-coupled receptor activity"/>
    <property type="evidence" value="ECO:0007669"/>
    <property type="project" value="UniProtKB-KW"/>
</dbReference>
<comment type="subcellular location">
    <subcellularLocation>
        <location evidence="1">Membrane</location>
        <topology evidence="1">Multi-pass membrane protein</topology>
    </subcellularLocation>
</comment>
<dbReference type="Pfam" id="PF07562">
    <property type="entry name" value="NCD3G"/>
    <property type="match status" value="1"/>
</dbReference>
<evidence type="ECO:0000256" key="2">
    <source>
        <dbReference type="ARBA" id="ARBA00022692"/>
    </source>
</evidence>
<dbReference type="InterPro" id="IPR011500">
    <property type="entry name" value="GPCR_3_9-Cys_dom"/>
</dbReference>
<keyword evidence="6" id="KW-0675">Receptor</keyword>
<reference evidence="9 10" key="1">
    <citation type="submission" date="2020-02" db="EMBL/GenBank/DDBJ databases">
        <title>A chromosome-scale genome assembly of the black bullhead catfish (Ameiurus melas).</title>
        <authorList>
            <person name="Wen M."/>
            <person name="Zham M."/>
            <person name="Cabau C."/>
            <person name="Klopp C."/>
            <person name="Donnadieu C."/>
            <person name="Roques C."/>
            <person name="Bouchez O."/>
            <person name="Lampietro C."/>
            <person name="Jouanno E."/>
            <person name="Herpin A."/>
            <person name="Louis A."/>
            <person name="Berthelot C."/>
            <person name="Parey E."/>
            <person name="Roest-Crollius H."/>
            <person name="Braasch I."/>
            <person name="Postlethwait J."/>
            <person name="Robinson-Rechavi M."/>
            <person name="Echchiki A."/>
            <person name="Begum T."/>
            <person name="Montfort J."/>
            <person name="Schartl M."/>
            <person name="Bobe J."/>
            <person name="Guiguen Y."/>
        </authorList>
    </citation>
    <scope>NUCLEOTIDE SEQUENCE [LARGE SCALE GENOMIC DNA]</scope>
    <source>
        <strain evidence="9">M_S1</strain>
        <tissue evidence="9">Blood</tissue>
    </source>
</reference>
<evidence type="ECO:0000256" key="7">
    <source>
        <dbReference type="ARBA" id="ARBA00023180"/>
    </source>
</evidence>
<dbReference type="EMBL" id="JAAGNN010000026">
    <property type="protein sequence ID" value="KAF4071901.1"/>
    <property type="molecule type" value="Genomic_DNA"/>
</dbReference>
<dbReference type="PRINTS" id="PR00248">
    <property type="entry name" value="GPCRMGR"/>
</dbReference>
<evidence type="ECO:0000256" key="6">
    <source>
        <dbReference type="ARBA" id="ARBA00023170"/>
    </source>
</evidence>
<evidence type="ECO:0000256" key="5">
    <source>
        <dbReference type="ARBA" id="ARBA00023136"/>
    </source>
</evidence>
<evidence type="ECO:0000256" key="4">
    <source>
        <dbReference type="ARBA" id="ARBA00022989"/>
    </source>
</evidence>
<keyword evidence="10" id="KW-1185">Reference proteome</keyword>